<sequence length="184" mass="19799">MGSGFALKKLNAAHNARDHRTRAVDGVPILFGLSHSEMTPITEMEAVITSGESRHTPTSDQARSIVSAFKRRKEARSVKEHATRAPVGAQTRLGPAISVMTQITEVAVVVTLGRSSLEVHLAVYLLLGTSQRVECASKRQRAAPSAREIVKAVVDGPQARILPGHHHFEMIQMGALEAVLIVGT</sequence>
<reference evidence="1" key="1">
    <citation type="submission" date="2023-01" db="EMBL/GenBank/DDBJ databases">
        <title>Genome assembly of the deep-sea coral Lophelia pertusa.</title>
        <authorList>
            <person name="Herrera S."/>
            <person name="Cordes E."/>
        </authorList>
    </citation>
    <scope>NUCLEOTIDE SEQUENCE</scope>
    <source>
        <strain evidence="1">USNM1676648</strain>
        <tissue evidence="1">Polyp</tissue>
    </source>
</reference>
<dbReference type="AlphaFoldDB" id="A0A9W9ZPQ2"/>
<protein>
    <submittedName>
        <fullName evidence="1">Uncharacterized protein</fullName>
    </submittedName>
</protein>
<proteinExistence type="predicted"/>
<accession>A0A9W9ZPQ2</accession>
<evidence type="ECO:0000313" key="1">
    <source>
        <dbReference type="EMBL" id="KAJ7385547.1"/>
    </source>
</evidence>
<organism evidence="1 2">
    <name type="scientific">Desmophyllum pertusum</name>
    <dbReference type="NCBI Taxonomy" id="174260"/>
    <lineage>
        <taxon>Eukaryota</taxon>
        <taxon>Metazoa</taxon>
        <taxon>Cnidaria</taxon>
        <taxon>Anthozoa</taxon>
        <taxon>Hexacorallia</taxon>
        <taxon>Scleractinia</taxon>
        <taxon>Caryophylliina</taxon>
        <taxon>Caryophylliidae</taxon>
        <taxon>Desmophyllum</taxon>
    </lineage>
</organism>
<comment type="caution">
    <text evidence="1">The sequence shown here is derived from an EMBL/GenBank/DDBJ whole genome shotgun (WGS) entry which is preliminary data.</text>
</comment>
<keyword evidence="2" id="KW-1185">Reference proteome</keyword>
<gene>
    <name evidence="1" type="ORF">OS493_015121</name>
</gene>
<name>A0A9W9ZPQ2_9CNID</name>
<dbReference type="OrthoDB" id="5945868at2759"/>
<dbReference type="EMBL" id="MU825880">
    <property type="protein sequence ID" value="KAJ7385547.1"/>
    <property type="molecule type" value="Genomic_DNA"/>
</dbReference>
<dbReference type="Proteomes" id="UP001163046">
    <property type="component" value="Unassembled WGS sequence"/>
</dbReference>
<evidence type="ECO:0000313" key="2">
    <source>
        <dbReference type="Proteomes" id="UP001163046"/>
    </source>
</evidence>